<accession>A0A0A8J6S7</accession>
<dbReference type="Pfam" id="PF12710">
    <property type="entry name" value="HAD"/>
    <property type="match status" value="1"/>
</dbReference>
<evidence type="ECO:0000313" key="1">
    <source>
        <dbReference type="EMBL" id="BAQ02119.1"/>
    </source>
</evidence>
<name>A0A0A8J6S7_ECOLX</name>
<dbReference type="GO" id="GO:0016787">
    <property type="term" value="F:hydrolase activity"/>
    <property type="evidence" value="ECO:0007669"/>
    <property type="project" value="UniProtKB-KW"/>
</dbReference>
<proteinExistence type="predicted"/>
<organism evidence="1">
    <name type="scientific">Escherichia coli</name>
    <dbReference type="NCBI Taxonomy" id="562"/>
    <lineage>
        <taxon>Bacteria</taxon>
        <taxon>Pseudomonadati</taxon>
        <taxon>Pseudomonadota</taxon>
        <taxon>Gammaproteobacteria</taxon>
        <taxon>Enterobacterales</taxon>
        <taxon>Enterobacteriaceae</taxon>
        <taxon>Escherichia</taxon>
    </lineage>
</organism>
<protein>
    <submittedName>
        <fullName evidence="1">Putative hydrolase</fullName>
    </submittedName>
</protein>
<dbReference type="InterPro" id="IPR023214">
    <property type="entry name" value="HAD_sf"/>
</dbReference>
<dbReference type="Gene3D" id="3.40.50.1000">
    <property type="entry name" value="HAD superfamily/HAD-like"/>
    <property type="match status" value="1"/>
</dbReference>
<reference evidence="1" key="1">
    <citation type="journal article" date="2014" name="DNA Res.">
        <title>A complete view of the genetic diversity of the Escherichia coli O-antigen biosynthesis gene cluster.</title>
        <authorList>
            <person name="Iguchi A."/>
            <person name="Iyoda S."/>
            <person name="Kikuchi T."/>
            <person name="Ogura Y."/>
            <person name="Katsura K."/>
            <person name="Ohnishi M."/>
            <person name="Hayashi T."/>
            <person name="Thomson N.R."/>
        </authorList>
    </citation>
    <scope>NUCLEOTIDE SEQUENCE</scope>
    <source>
        <strain evidence="1">Su3972-41</strain>
    </source>
</reference>
<dbReference type="EMBL" id="AB812085">
    <property type="protein sequence ID" value="BAQ02119.1"/>
    <property type="molecule type" value="Genomic_DNA"/>
</dbReference>
<sequence length="205" mass="24221">MKKAIVDVCYTLYSRNTTFAFIDYVLLRKFNKKSYLANKYLKFFLVGIGKIVKRDLYRRFYIRHLKGFKKIDLKELAQDFYYDVLDENKIKAVFSLLEKNKNDYKFILCSASLDIIVEAIISNNYMFESKFYSSQLRFVDDVCEGVLDKDLLGYKHQHIGEIDWVITDNKSDLELVKRAKTSTIIAKNKHVCFWNKNGIEVDIII</sequence>
<dbReference type="RefSeq" id="WP_045172215.1">
    <property type="nucleotide sequence ID" value="NZ_CAJGER010000001.1"/>
</dbReference>
<keyword evidence="1" id="KW-0378">Hydrolase</keyword>
<dbReference type="AlphaFoldDB" id="A0A0A8J6S7"/>